<dbReference type="GO" id="GO:0005576">
    <property type="term" value="C:extracellular region"/>
    <property type="evidence" value="ECO:0007669"/>
    <property type="project" value="TreeGrafter"/>
</dbReference>
<dbReference type="PANTHER" id="PTHR47967:SF128">
    <property type="entry name" value="ASPARTIC PROTEINASE CDR1-LIKE"/>
    <property type="match status" value="1"/>
</dbReference>
<protein>
    <submittedName>
        <fullName evidence="7">Aspartic proteinase CDR1</fullName>
    </submittedName>
</protein>
<gene>
    <name evidence="7" type="ORF">QJS04_geneDACA002132</name>
</gene>
<dbReference type="GO" id="GO:0004190">
    <property type="term" value="F:aspartic-type endopeptidase activity"/>
    <property type="evidence" value="ECO:0007669"/>
    <property type="project" value="UniProtKB-KW"/>
</dbReference>
<dbReference type="Gene3D" id="2.40.70.10">
    <property type="entry name" value="Acid Proteases"/>
    <property type="match status" value="2"/>
</dbReference>
<dbReference type="Pfam" id="PF14541">
    <property type="entry name" value="TAXi_C"/>
    <property type="match status" value="1"/>
</dbReference>
<evidence type="ECO:0000256" key="3">
    <source>
        <dbReference type="ARBA" id="ARBA00022750"/>
    </source>
</evidence>
<dbReference type="InterPro" id="IPR034161">
    <property type="entry name" value="Pepsin-like_plant"/>
</dbReference>
<evidence type="ECO:0000313" key="8">
    <source>
        <dbReference type="Proteomes" id="UP001179952"/>
    </source>
</evidence>
<dbReference type="InterPro" id="IPR033121">
    <property type="entry name" value="PEPTIDASE_A1"/>
</dbReference>
<dbReference type="InterPro" id="IPR021109">
    <property type="entry name" value="Peptidase_aspartic_dom_sf"/>
</dbReference>
<evidence type="ECO:0000256" key="5">
    <source>
        <dbReference type="ARBA" id="ARBA00023180"/>
    </source>
</evidence>
<reference evidence="7" key="2">
    <citation type="submission" date="2023-06" db="EMBL/GenBank/DDBJ databases">
        <authorList>
            <person name="Ma L."/>
            <person name="Liu K.-W."/>
            <person name="Li Z."/>
            <person name="Hsiao Y.-Y."/>
            <person name="Qi Y."/>
            <person name="Fu T."/>
            <person name="Tang G."/>
            <person name="Zhang D."/>
            <person name="Sun W.-H."/>
            <person name="Liu D.-K."/>
            <person name="Li Y."/>
            <person name="Chen G.-Z."/>
            <person name="Liu X.-D."/>
            <person name="Liao X.-Y."/>
            <person name="Jiang Y.-T."/>
            <person name="Yu X."/>
            <person name="Hao Y."/>
            <person name="Huang J."/>
            <person name="Zhao X.-W."/>
            <person name="Ke S."/>
            <person name="Chen Y.-Y."/>
            <person name="Wu W.-L."/>
            <person name="Hsu J.-L."/>
            <person name="Lin Y.-F."/>
            <person name="Huang M.-D."/>
            <person name="Li C.-Y."/>
            <person name="Huang L."/>
            <person name="Wang Z.-W."/>
            <person name="Zhao X."/>
            <person name="Zhong W.-Y."/>
            <person name="Peng D.-H."/>
            <person name="Ahmad S."/>
            <person name="Lan S."/>
            <person name="Zhang J.-S."/>
            <person name="Tsai W.-C."/>
            <person name="Van De Peer Y."/>
            <person name="Liu Z.-J."/>
        </authorList>
    </citation>
    <scope>NUCLEOTIDE SEQUENCE</scope>
    <source>
        <strain evidence="7">SCP</strain>
        <tissue evidence="7">Leaves</tissue>
    </source>
</reference>
<keyword evidence="3" id="KW-0064">Aspartyl protease</keyword>
<dbReference type="EMBL" id="JAUJYN010000011">
    <property type="protein sequence ID" value="KAK1261074.1"/>
    <property type="molecule type" value="Genomic_DNA"/>
</dbReference>
<evidence type="ECO:0000259" key="6">
    <source>
        <dbReference type="PROSITE" id="PS51767"/>
    </source>
</evidence>
<name>A0AAV9AA47_ACOGR</name>
<feature type="domain" description="Peptidase A1" evidence="6">
    <location>
        <begin position="1"/>
        <end position="218"/>
    </location>
</feature>
<keyword evidence="8" id="KW-1185">Reference proteome</keyword>
<comment type="caution">
    <text evidence="7">The sequence shown here is derived from an EMBL/GenBank/DDBJ whole genome shotgun (WGS) entry which is preliminary data.</text>
</comment>
<proteinExistence type="inferred from homology"/>
<dbReference type="AlphaFoldDB" id="A0AAV9AA47"/>
<dbReference type="SUPFAM" id="SSF50630">
    <property type="entry name" value="Acid proteases"/>
    <property type="match status" value="1"/>
</dbReference>
<keyword evidence="5" id="KW-0325">Glycoprotein</keyword>
<dbReference type="InterPro" id="IPR032861">
    <property type="entry name" value="TAXi_N"/>
</dbReference>
<evidence type="ECO:0000256" key="4">
    <source>
        <dbReference type="ARBA" id="ARBA00022801"/>
    </source>
</evidence>
<keyword evidence="2" id="KW-0645">Protease</keyword>
<dbReference type="PANTHER" id="PTHR47967">
    <property type="entry name" value="OS07G0603500 PROTEIN-RELATED"/>
    <property type="match status" value="1"/>
</dbReference>
<dbReference type="InterPro" id="IPR051708">
    <property type="entry name" value="Plant_Aspart_Prot_A1"/>
</dbReference>
<keyword evidence="4" id="KW-0378">Hydrolase</keyword>
<evidence type="ECO:0000313" key="7">
    <source>
        <dbReference type="EMBL" id="KAK1261074.1"/>
    </source>
</evidence>
<accession>A0AAV9AA47</accession>
<dbReference type="Pfam" id="PF14543">
    <property type="entry name" value="TAXi_N"/>
    <property type="match status" value="1"/>
</dbReference>
<comment type="similarity">
    <text evidence="1">Belongs to the peptidase A1 family.</text>
</comment>
<reference evidence="7" key="1">
    <citation type="journal article" date="2023" name="Nat. Commun.">
        <title>Diploid and tetraploid genomes of Acorus and the evolution of monocots.</title>
        <authorList>
            <person name="Ma L."/>
            <person name="Liu K.W."/>
            <person name="Li Z."/>
            <person name="Hsiao Y.Y."/>
            <person name="Qi Y."/>
            <person name="Fu T."/>
            <person name="Tang G.D."/>
            <person name="Zhang D."/>
            <person name="Sun W.H."/>
            <person name="Liu D.K."/>
            <person name="Li Y."/>
            <person name="Chen G.Z."/>
            <person name="Liu X.D."/>
            <person name="Liao X.Y."/>
            <person name="Jiang Y.T."/>
            <person name="Yu X."/>
            <person name="Hao Y."/>
            <person name="Huang J."/>
            <person name="Zhao X.W."/>
            <person name="Ke S."/>
            <person name="Chen Y.Y."/>
            <person name="Wu W.L."/>
            <person name="Hsu J.L."/>
            <person name="Lin Y.F."/>
            <person name="Huang M.D."/>
            <person name="Li C.Y."/>
            <person name="Huang L."/>
            <person name="Wang Z.W."/>
            <person name="Zhao X."/>
            <person name="Zhong W.Y."/>
            <person name="Peng D.H."/>
            <person name="Ahmad S."/>
            <person name="Lan S."/>
            <person name="Zhang J.S."/>
            <person name="Tsai W.C."/>
            <person name="Van de Peer Y."/>
            <person name="Liu Z.J."/>
        </authorList>
    </citation>
    <scope>NUCLEOTIDE SEQUENCE</scope>
    <source>
        <strain evidence="7">SCP</strain>
    </source>
</reference>
<dbReference type="PROSITE" id="PS51767">
    <property type="entry name" value="PEPTIDASE_A1"/>
    <property type="match status" value="1"/>
</dbReference>
<evidence type="ECO:0000256" key="1">
    <source>
        <dbReference type="ARBA" id="ARBA00007447"/>
    </source>
</evidence>
<dbReference type="InterPro" id="IPR032799">
    <property type="entry name" value="TAXi_C"/>
</dbReference>
<sequence length="225" mass="25601">MGLIGLDMGPLSIVSQFGELIDGMFSHCLARYDNPDSSGRIFFGKDAVLLGTPTPMIINPESAPDHNLYFVNLVDISVDHTRLNIMPERFLPRSNGEGGIYLDTGTTLTYLFEDVYNELLWKVDEKVILPERFQYGNNLCYRGGKEDLEDGKSVPMVTFHFEGDLNIDLQPWNTFHDWYEEYVCLAIQPTSHRSIIGVWAQQDMHVGYHTKEKMIYISPANCALL</sequence>
<dbReference type="Proteomes" id="UP001179952">
    <property type="component" value="Unassembled WGS sequence"/>
</dbReference>
<dbReference type="CDD" id="cd05476">
    <property type="entry name" value="pepsin_A_like_plant"/>
    <property type="match status" value="1"/>
</dbReference>
<evidence type="ECO:0000256" key="2">
    <source>
        <dbReference type="ARBA" id="ARBA00022670"/>
    </source>
</evidence>
<dbReference type="GO" id="GO:0006508">
    <property type="term" value="P:proteolysis"/>
    <property type="evidence" value="ECO:0007669"/>
    <property type="project" value="UniProtKB-KW"/>
</dbReference>
<organism evidence="7 8">
    <name type="scientific">Acorus gramineus</name>
    <name type="common">Dwarf sweet flag</name>
    <dbReference type="NCBI Taxonomy" id="55184"/>
    <lineage>
        <taxon>Eukaryota</taxon>
        <taxon>Viridiplantae</taxon>
        <taxon>Streptophyta</taxon>
        <taxon>Embryophyta</taxon>
        <taxon>Tracheophyta</taxon>
        <taxon>Spermatophyta</taxon>
        <taxon>Magnoliopsida</taxon>
        <taxon>Liliopsida</taxon>
        <taxon>Acoraceae</taxon>
        <taxon>Acorus</taxon>
    </lineage>
</organism>